<sequence length="130" mass="14809">MKVICFTAIVLVLIFLAPLGLFNLENLEANDIIIARREGVAGCSIILKLKEDNTFVFNNICFGTSKTTGKYHFVGDSLFFKDIKIGRDDSNFYEFGLKDTLDIIWLYYDKQDTSGICLHIINSNQKNQEK</sequence>
<dbReference type="Proteomes" id="UP000010953">
    <property type="component" value="Unassembled WGS sequence"/>
</dbReference>
<evidence type="ECO:0000313" key="1">
    <source>
        <dbReference type="EMBL" id="EMS31707.1"/>
    </source>
</evidence>
<accession>M7XT80</accession>
<dbReference type="InParanoid" id="M7XT80"/>
<dbReference type="AlphaFoldDB" id="M7XT80"/>
<reference evidence="1" key="1">
    <citation type="submission" date="2013-01" db="EMBL/GenBank/DDBJ databases">
        <title>Genome assembly of Mariniradius saccharolyticus AK6.</title>
        <authorList>
            <person name="Vaidya B."/>
            <person name="Khatri I."/>
            <person name="Tanuku N.R.S."/>
            <person name="Subramanian S."/>
            <person name="Pinnaka A."/>
        </authorList>
    </citation>
    <scope>NUCLEOTIDE SEQUENCE [LARGE SCALE GENOMIC DNA]</scope>
    <source>
        <strain evidence="1">AK6</strain>
    </source>
</reference>
<comment type="caution">
    <text evidence="1">The sequence shown here is derived from an EMBL/GenBank/DDBJ whole genome shotgun (WGS) entry which is preliminary data.</text>
</comment>
<dbReference type="eggNOG" id="ENOG5032U4M">
    <property type="taxonomic scope" value="Bacteria"/>
</dbReference>
<proteinExistence type="predicted"/>
<organism evidence="1 2">
    <name type="scientific">Mariniradius saccharolyticus AK6</name>
    <dbReference type="NCBI Taxonomy" id="1239962"/>
    <lineage>
        <taxon>Bacteria</taxon>
        <taxon>Pseudomonadati</taxon>
        <taxon>Bacteroidota</taxon>
        <taxon>Cytophagia</taxon>
        <taxon>Cytophagales</taxon>
        <taxon>Cyclobacteriaceae</taxon>
        <taxon>Mariniradius</taxon>
    </lineage>
</organism>
<dbReference type="EMBL" id="AMZY02000018">
    <property type="protein sequence ID" value="EMS31707.1"/>
    <property type="molecule type" value="Genomic_DNA"/>
</dbReference>
<name>M7XT80_9BACT</name>
<keyword evidence="2" id="KW-1185">Reference proteome</keyword>
<gene>
    <name evidence="1" type="ORF">C943_01978</name>
</gene>
<evidence type="ECO:0000313" key="2">
    <source>
        <dbReference type="Proteomes" id="UP000010953"/>
    </source>
</evidence>
<protein>
    <submittedName>
        <fullName evidence="1">Uncharacterized protein</fullName>
    </submittedName>
</protein>